<dbReference type="GO" id="GO:0009699">
    <property type="term" value="P:phenylpropanoid biosynthetic process"/>
    <property type="evidence" value="ECO:0007669"/>
    <property type="project" value="UniProtKB-ARBA"/>
</dbReference>
<comment type="function">
    <text evidence="4">Dirigent proteins impart stereoselectivity on the phenoxy radical-coupling reaction, yielding optically active lignans from two molecules of coniferyl alcohol in the biosynthesis of lignans, flavonolignans, and alkaloids and thus plays a central role in plant secondary metabolism.</text>
</comment>
<dbReference type="InterPro" id="IPR044859">
    <property type="entry name" value="Allene_oxi_cyc_Dirigent"/>
</dbReference>
<evidence type="ECO:0000256" key="1">
    <source>
        <dbReference type="ARBA" id="ARBA00010746"/>
    </source>
</evidence>
<feature type="signal peptide" evidence="4">
    <location>
        <begin position="1"/>
        <end position="26"/>
    </location>
</feature>
<keyword evidence="3 4" id="KW-0964">Secreted</keyword>
<sequence length="170" mass="18467">MSSKRVLVIALVALGFFCVIGQEAAAKKFTKSKLSYYVQVLRGDPSLGILLQPINASFSNAMGYTTIFNLNVTEAQSNTSTAVGFARGYTISTGYKVNEYSGFESEIISYDDGTYKGTIHFQAMLDGSSAEVAVLGGTGSFRGVRGWGTVTQVLLNPPYVVFYHQLHFMK</sequence>
<evidence type="ECO:0000256" key="2">
    <source>
        <dbReference type="ARBA" id="ARBA00011738"/>
    </source>
</evidence>
<reference evidence="5" key="1">
    <citation type="submission" date="2021-08" db="EMBL/GenBank/DDBJ databases">
        <title>WGS assembly of Ceratopteris richardii.</title>
        <authorList>
            <person name="Marchant D.B."/>
            <person name="Chen G."/>
            <person name="Jenkins J."/>
            <person name="Shu S."/>
            <person name="Leebens-Mack J."/>
            <person name="Grimwood J."/>
            <person name="Schmutz J."/>
            <person name="Soltis P."/>
            <person name="Soltis D."/>
            <person name="Chen Z.-H."/>
        </authorList>
    </citation>
    <scope>NUCLEOTIDE SEQUENCE</scope>
    <source>
        <strain evidence="5">Whitten #5841</strain>
        <tissue evidence="5">Leaf</tissue>
    </source>
</reference>
<dbReference type="AlphaFoldDB" id="A0A8T2R1X4"/>
<keyword evidence="4" id="KW-0052">Apoplast</keyword>
<gene>
    <name evidence="5" type="ORF">KP509_30G029700</name>
</gene>
<comment type="similarity">
    <text evidence="1 4">Belongs to the plant dirigent protein family.</text>
</comment>
<dbReference type="EMBL" id="CM035435">
    <property type="protein sequence ID" value="KAH7290037.1"/>
    <property type="molecule type" value="Genomic_DNA"/>
</dbReference>
<accession>A0A8T2R1X4</accession>
<evidence type="ECO:0000313" key="5">
    <source>
        <dbReference type="EMBL" id="KAH7290037.1"/>
    </source>
</evidence>
<organism evidence="5 6">
    <name type="scientific">Ceratopteris richardii</name>
    <name type="common">Triangle waterfern</name>
    <dbReference type="NCBI Taxonomy" id="49495"/>
    <lineage>
        <taxon>Eukaryota</taxon>
        <taxon>Viridiplantae</taxon>
        <taxon>Streptophyta</taxon>
        <taxon>Embryophyta</taxon>
        <taxon>Tracheophyta</taxon>
        <taxon>Polypodiopsida</taxon>
        <taxon>Polypodiidae</taxon>
        <taxon>Polypodiales</taxon>
        <taxon>Pteridineae</taxon>
        <taxon>Pteridaceae</taxon>
        <taxon>Parkerioideae</taxon>
        <taxon>Ceratopteris</taxon>
    </lineage>
</organism>
<dbReference type="OrthoDB" id="1864232at2759"/>
<dbReference type="Gene3D" id="2.40.480.10">
    <property type="entry name" value="Allene oxide cyclase-like"/>
    <property type="match status" value="1"/>
</dbReference>
<dbReference type="Pfam" id="PF03018">
    <property type="entry name" value="Dirigent"/>
    <property type="match status" value="1"/>
</dbReference>
<dbReference type="InterPro" id="IPR004265">
    <property type="entry name" value="Dirigent"/>
</dbReference>
<evidence type="ECO:0000256" key="4">
    <source>
        <dbReference type="RuleBase" id="RU363099"/>
    </source>
</evidence>
<dbReference type="Proteomes" id="UP000825935">
    <property type="component" value="Chromosome 30"/>
</dbReference>
<keyword evidence="4" id="KW-0732">Signal</keyword>
<dbReference type="PANTHER" id="PTHR21495">
    <property type="entry name" value="NUCLEOPORIN-RELATED"/>
    <property type="match status" value="1"/>
</dbReference>
<comment type="subcellular location">
    <subcellularLocation>
        <location evidence="4">Secreted</location>
        <location evidence="4">Extracellular space</location>
        <location evidence="4">Apoplast</location>
    </subcellularLocation>
</comment>
<evidence type="ECO:0000256" key="3">
    <source>
        <dbReference type="ARBA" id="ARBA00022525"/>
    </source>
</evidence>
<name>A0A8T2R1X4_CERRI</name>
<comment type="caution">
    <text evidence="5">The sequence shown here is derived from an EMBL/GenBank/DDBJ whole genome shotgun (WGS) entry which is preliminary data.</text>
</comment>
<comment type="subunit">
    <text evidence="2 4">Homodimer.</text>
</comment>
<protein>
    <recommendedName>
        <fullName evidence="4">Dirigent protein</fullName>
    </recommendedName>
</protein>
<proteinExistence type="inferred from homology"/>
<dbReference type="GO" id="GO:0048046">
    <property type="term" value="C:apoplast"/>
    <property type="evidence" value="ECO:0007669"/>
    <property type="project" value="UniProtKB-SubCell"/>
</dbReference>
<evidence type="ECO:0000313" key="6">
    <source>
        <dbReference type="Proteomes" id="UP000825935"/>
    </source>
</evidence>
<feature type="chain" id="PRO_5035964851" description="Dirigent protein" evidence="4">
    <location>
        <begin position="27"/>
        <end position="170"/>
    </location>
</feature>
<keyword evidence="6" id="KW-1185">Reference proteome</keyword>